<dbReference type="OrthoDB" id="9808602at2"/>
<feature type="transmembrane region" description="Helical" evidence="7">
    <location>
        <begin position="115"/>
        <end position="132"/>
    </location>
</feature>
<dbReference type="PANTHER" id="PTHR30576">
    <property type="entry name" value="COLANIC BIOSYNTHESIS UDP-GLUCOSE LIPID CARRIER TRANSFERASE"/>
    <property type="match status" value="1"/>
</dbReference>
<dbReference type="InterPro" id="IPR017475">
    <property type="entry name" value="EPS_sugar_tfrase"/>
</dbReference>
<dbReference type="GO" id="GO:0016020">
    <property type="term" value="C:membrane"/>
    <property type="evidence" value="ECO:0007669"/>
    <property type="project" value="UniProtKB-SubCell"/>
</dbReference>
<comment type="subcellular location">
    <subcellularLocation>
        <location evidence="1">Membrane</location>
        <topology evidence="1">Multi-pass membrane protein</topology>
    </subcellularLocation>
</comment>
<sequence>MSSQDVRSRQVGTASGALAAAGASRPLPASHWWRRYAVQVASTDALAVAVAVAIAYVVRFDANGAARVDGTFSPTYLSLSLVLALVWLAVLSVGRTRDRRLVGSGPREYARVLGVTWRLFAAVAVVAYLLHMQIGRGYLAMTAPVGVVFLLLTRLAWRRWLRRRRRRGELTSAVLIVGSRGQAARMIDELEHLPEAGYGVVGVCVPEEREPSGDVAGVPVLGGVDDAARLATELGASAVAVAGSDAVDSETVRSLGWDLEGTGIDLALSLGLVDVAGPRVVVSPVDGLPLVFVDEPQFTGRRYVAKTALDVVGAAVLLILLTPLLVGLLVALVVADRGPVLYRQERVGKDGHPFHMLKFRTMVVDAESHLEEVLALEGAAEVGLFYKPHQDPRVTRVGRVLRRYSLDELPQLVNVLRGHMSLVGPRPQVAAEVALYDDLASRRLLVKPGMTGLWQVSGRSELTVDESIRMDVRYVENWSVVGDLLILSRTARAVMVGAGAY</sequence>
<feature type="transmembrane region" description="Helical" evidence="7">
    <location>
        <begin position="311"/>
        <end position="335"/>
    </location>
</feature>
<comment type="similarity">
    <text evidence="2">Belongs to the bacterial sugar transferase family.</text>
</comment>
<feature type="domain" description="Bacterial sugar transferase" evidence="8">
    <location>
        <begin position="306"/>
        <end position="495"/>
    </location>
</feature>
<dbReference type="AlphaFoldDB" id="A0A2M8WUY2"/>
<feature type="transmembrane region" description="Helical" evidence="7">
    <location>
        <begin position="36"/>
        <end position="56"/>
    </location>
</feature>
<dbReference type="Pfam" id="PF02397">
    <property type="entry name" value="Bac_transf"/>
    <property type="match status" value="1"/>
</dbReference>
<dbReference type="PANTHER" id="PTHR30576:SF10">
    <property type="entry name" value="SLL5057 PROTEIN"/>
    <property type="match status" value="1"/>
</dbReference>
<evidence type="ECO:0000256" key="7">
    <source>
        <dbReference type="SAM" id="Phobius"/>
    </source>
</evidence>
<keyword evidence="5 7" id="KW-1133">Transmembrane helix</keyword>
<reference evidence="9 10" key="1">
    <citation type="submission" date="2017-11" db="EMBL/GenBank/DDBJ databases">
        <title>Genomic Encyclopedia of Archaeal and Bacterial Type Strains, Phase II (KMG-II): From Individual Species to Whole Genera.</title>
        <authorList>
            <person name="Goeker M."/>
        </authorList>
    </citation>
    <scope>NUCLEOTIDE SEQUENCE [LARGE SCALE GENOMIC DNA]</scope>
    <source>
        <strain evidence="9 10">DSM 22413</strain>
    </source>
</reference>
<evidence type="ECO:0000259" key="8">
    <source>
        <dbReference type="Pfam" id="PF02397"/>
    </source>
</evidence>
<evidence type="ECO:0000256" key="3">
    <source>
        <dbReference type="ARBA" id="ARBA00022679"/>
    </source>
</evidence>
<keyword evidence="10" id="KW-1185">Reference proteome</keyword>
<evidence type="ECO:0000256" key="2">
    <source>
        <dbReference type="ARBA" id="ARBA00006464"/>
    </source>
</evidence>
<evidence type="ECO:0000256" key="4">
    <source>
        <dbReference type="ARBA" id="ARBA00022692"/>
    </source>
</evidence>
<keyword evidence="3 9" id="KW-0808">Transferase</keyword>
<organism evidence="9 10">
    <name type="scientific">Luteimicrobium subarcticum</name>
    <dbReference type="NCBI Taxonomy" id="620910"/>
    <lineage>
        <taxon>Bacteria</taxon>
        <taxon>Bacillati</taxon>
        <taxon>Actinomycetota</taxon>
        <taxon>Actinomycetes</taxon>
        <taxon>Micrococcales</taxon>
        <taxon>Luteimicrobium</taxon>
    </lineage>
</organism>
<gene>
    <name evidence="9" type="ORF">CLV34_0570</name>
</gene>
<dbReference type="NCBIfam" id="TIGR03025">
    <property type="entry name" value="EPS_sugtrans"/>
    <property type="match status" value="1"/>
</dbReference>
<dbReference type="Pfam" id="PF13727">
    <property type="entry name" value="CoA_binding_3"/>
    <property type="match status" value="1"/>
</dbReference>
<evidence type="ECO:0000313" key="9">
    <source>
        <dbReference type="EMBL" id="PJI94724.1"/>
    </source>
</evidence>
<evidence type="ECO:0000256" key="6">
    <source>
        <dbReference type="ARBA" id="ARBA00023136"/>
    </source>
</evidence>
<evidence type="ECO:0000313" key="10">
    <source>
        <dbReference type="Proteomes" id="UP000231586"/>
    </source>
</evidence>
<proteinExistence type="inferred from homology"/>
<dbReference type="Proteomes" id="UP000231586">
    <property type="component" value="Unassembled WGS sequence"/>
</dbReference>
<comment type="caution">
    <text evidence="9">The sequence shown here is derived from an EMBL/GenBank/DDBJ whole genome shotgun (WGS) entry which is preliminary data.</text>
</comment>
<dbReference type="Gene3D" id="3.40.50.720">
    <property type="entry name" value="NAD(P)-binding Rossmann-like Domain"/>
    <property type="match status" value="1"/>
</dbReference>
<protein>
    <submittedName>
        <fullName evidence="9">Undecaprenyl-phosphate galactose phosphotransferase WbaP/exopolysaccharide biosynthesis polyprenyl glycosylphosphotransferase</fullName>
    </submittedName>
</protein>
<keyword evidence="4 7" id="KW-0812">Transmembrane</keyword>
<accession>A0A2M8WUY2</accession>
<feature type="transmembrane region" description="Helical" evidence="7">
    <location>
        <begin position="76"/>
        <end position="94"/>
    </location>
</feature>
<dbReference type="GO" id="GO:0016780">
    <property type="term" value="F:phosphotransferase activity, for other substituted phosphate groups"/>
    <property type="evidence" value="ECO:0007669"/>
    <property type="project" value="TreeGrafter"/>
</dbReference>
<keyword evidence="6 7" id="KW-0472">Membrane</keyword>
<dbReference type="InterPro" id="IPR003362">
    <property type="entry name" value="Bact_transf"/>
</dbReference>
<feature type="transmembrane region" description="Helical" evidence="7">
    <location>
        <begin position="138"/>
        <end position="157"/>
    </location>
</feature>
<name>A0A2M8WUY2_9MICO</name>
<evidence type="ECO:0000256" key="1">
    <source>
        <dbReference type="ARBA" id="ARBA00004141"/>
    </source>
</evidence>
<evidence type="ECO:0000256" key="5">
    <source>
        <dbReference type="ARBA" id="ARBA00022989"/>
    </source>
</evidence>
<dbReference type="EMBL" id="PGTZ01000006">
    <property type="protein sequence ID" value="PJI94724.1"/>
    <property type="molecule type" value="Genomic_DNA"/>
</dbReference>